<comment type="caution">
    <text evidence="2">The sequence shown here is derived from an EMBL/GenBank/DDBJ whole genome shotgun (WGS) entry which is preliminary data.</text>
</comment>
<evidence type="ECO:0000313" key="2">
    <source>
        <dbReference type="EMBL" id="RGE84515.1"/>
    </source>
</evidence>
<gene>
    <name evidence="2" type="ORF">DW016_15285</name>
</gene>
<dbReference type="SUPFAM" id="SSF47413">
    <property type="entry name" value="lambda repressor-like DNA-binding domains"/>
    <property type="match status" value="1"/>
</dbReference>
<feature type="domain" description="HTH cro/C1-type" evidence="1">
    <location>
        <begin position="18"/>
        <end position="59"/>
    </location>
</feature>
<dbReference type="InterPro" id="IPR010982">
    <property type="entry name" value="Lambda_DNA-bd_dom_sf"/>
</dbReference>
<proteinExistence type="predicted"/>
<keyword evidence="3" id="KW-1185">Reference proteome</keyword>
<dbReference type="EMBL" id="QVLX01000015">
    <property type="protein sequence ID" value="RGE84515.1"/>
    <property type="molecule type" value="Genomic_DNA"/>
</dbReference>
<dbReference type="Proteomes" id="UP000261080">
    <property type="component" value="Unassembled WGS sequence"/>
</dbReference>
<evidence type="ECO:0000259" key="1">
    <source>
        <dbReference type="PROSITE" id="PS50943"/>
    </source>
</evidence>
<evidence type="ECO:0000313" key="3">
    <source>
        <dbReference type="Proteomes" id="UP000261080"/>
    </source>
</evidence>
<reference evidence="2 3" key="1">
    <citation type="submission" date="2018-08" db="EMBL/GenBank/DDBJ databases">
        <title>A genome reference for cultivated species of the human gut microbiota.</title>
        <authorList>
            <person name="Zou Y."/>
            <person name="Xue W."/>
            <person name="Luo G."/>
        </authorList>
    </citation>
    <scope>NUCLEOTIDE SEQUENCE [LARGE SCALE GENOMIC DNA]</scope>
    <source>
        <strain evidence="2 3">AF37-2AT</strain>
    </source>
</reference>
<dbReference type="AlphaFoldDB" id="A0A3E3JY75"/>
<dbReference type="Pfam" id="PF01381">
    <property type="entry name" value="HTH_3"/>
    <property type="match status" value="1"/>
</dbReference>
<accession>A0A3E3JY75</accession>
<dbReference type="GO" id="GO:0003677">
    <property type="term" value="F:DNA binding"/>
    <property type="evidence" value="ECO:0007669"/>
    <property type="project" value="InterPro"/>
</dbReference>
<dbReference type="CDD" id="cd00093">
    <property type="entry name" value="HTH_XRE"/>
    <property type="match status" value="1"/>
</dbReference>
<dbReference type="InterPro" id="IPR001387">
    <property type="entry name" value="Cro/C1-type_HTH"/>
</dbReference>
<organism evidence="2 3">
    <name type="scientific">Sellimonas intestinalis</name>
    <dbReference type="NCBI Taxonomy" id="1653434"/>
    <lineage>
        <taxon>Bacteria</taxon>
        <taxon>Bacillati</taxon>
        <taxon>Bacillota</taxon>
        <taxon>Clostridia</taxon>
        <taxon>Lachnospirales</taxon>
        <taxon>Lachnospiraceae</taxon>
        <taxon>Sellimonas</taxon>
    </lineage>
</organism>
<dbReference type="Gene3D" id="1.10.260.40">
    <property type="entry name" value="lambda repressor-like DNA-binding domains"/>
    <property type="match status" value="1"/>
</dbReference>
<dbReference type="PROSITE" id="PS50943">
    <property type="entry name" value="HTH_CROC1"/>
    <property type="match status" value="1"/>
</dbReference>
<dbReference type="RefSeq" id="WP_117493882.1">
    <property type="nucleotide sequence ID" value="NZ_JBKVOA010000002.1"/>
</dbReference>
<sequence length="128" mass="14775">MYEVFEILLQKFNVTTYQVSKATGISQSTFSNWKSRRNLIRSDNAKKIADYFGVSVEYLMTGEEKEGGETYYLNDETAKVAQEIFENKELRALFDVQKDMEPDDLRALHNMALALKRKERGNIDDTGC</sequence>
<dbReference type="OrthoDB" id="1653613at2"/>
<dbReference type="SMART" id="SM00530">
    <property type="entry name" value="HTH_XRE"/>
    <property type="match status" value="1"/>
</dbReference>
<protein>
    <submittedName>
        <fullName evidence="2">XRE family transcriptional regulator</fullName>
    </submittedName>
</protein>
<name>A0A3E3JY75_9FIRM</name>